<dbReference type="RefSeq" id="WP_388101638.1">
    <property type="nucleotide sequence ID" value="NZ_JBIAHM010000001.1"/>
</dbReference>
<dbReference type="Proteomes" id="UP001601303">
    <property type="component" value="Unassembled WGS sequence"/>
</dbReference>
<protein>
    <submittedName>
        <fullName evidence="1">Uncharacterized protein</fullName>
    </submittedName>
</protein>
<keyword evidence="2" id="KW-1185">Reference proteome</keyword>
<proteinExistence type="predicted"/>
<accession>A0ABW6LTG1</accession>
<evidence type="ECO:0000313" key="1">
    <source>
        <dbReference type="EMBL" id="MFE9597186.1"/>
    </source>
</evidence>
<comment type="caution">
    <text evidence="1">The sequence shown here is derived from an EMBL/GenBank/DDBJ whole genome shotgun (WGS) entry which is preliminary data.</text>
</comment>
<organism evidence="1 2">
    <name type="scientific">Streptomyces hokutonensis</name>
    <dbReference type="NCBI Taxonomy" id="1306990"/>
    <lineage>
        <taxon>Bacteria</taxon>
        <taxon>Bacillati</taxon>
        <taxon>Actinomycetota</taxon>
        <taxon>Actinomycetes</taxon>
        <taxon>Kitasatosporales</taxon>
        <taxon>Streptomycetaceae</taxon>
        <taxon>Streptomyces</taxon>
    </lineage>
</organism>
<sequence length="145" mass="15481">MSDHMYALVPADLWELLDAADFPEVEITRSPDHAAQIVDVALSIWESHAPDAAALIGVLVGRDRLVEFVERLMFWTHQQPPPPLAPSADDRFTLDLVTHTASGENRFSVDCAVGPDGRPSLDRAALTAVVTSIIDGSTGPGSPGA</sequence>
<reference evidence="1 2" key="1">
    <citation type="submission" date="2024-10" db="EMBL/GenBank/DDBJ databases">
        <title>The Natural Products Discovery Center: Release of the First 8490 Sequenced Strains for Exploring Actinobacteria Biosynthetic Diversity.</title>
        <authorList>
            <person name="Kalkreuter E."/>
            <person name="Kautsar S.A."/>
            <person name="Yang D."/>
            <person name="Bader C.D."/>
            <person name="Teijaro C.N."/>
            <person name="Fluegel L."/>
            <person name="Davis C.M."/>
            <person name="Simpson J.R."/>
            <person name="Lauterbach L."/>
            <person name="Steele A.D."/>
            <person name="Gui C."/>
            <person name="Meng S."/>
            <person name="Li G."/>
            <person name="Viehrig K."/>
            <person name="Ye F."/>
            <person name="Su P."/>
            <person name="Kiefer A.F."/>
            <person name="Nichols A."/>
            <person name="Cepeda A.J."/>
            <person name="Yan W."/>
            <person name="Fan B."/>
            <person name="Jiang Y."/>
            <person name="Adhikari A."/>
            <person name="Zheng C.-J."/>
            <person name="Schuster L."/>
            <person name="Cowan T.M."/>
            <person name="Smanski M.J."/>
            <person name="Chevrette M.G."/>
            <person name="De Carvalho L.P.S."/>
            <person name="Shen B."/>
        </authorList>
    </citation>
    <scope>NUCLEOTIDE SEQUENCE [LARGE SCALE GENOMIC DNA]</scope>
    <source>
        <strain evidence="1 2">NPDC006488</strain>
    </source>
</reference>
<dbReference type="EMBL" id="JBIAHM010000001">
    <property type="protein sequence ID" value="MFE9597186.1"/>
    <property type="molecule type" value="Genomic_DNA"/>
</dbReference>
<gene>
    <name evidence="1" type="ORF">ACFYNQ_01255</name>
</gene>
<name>A0ABW6LTG1_9ACTN</name>
<evidence type="ECO:0000313" key="2">
    <source>
        <dbReference type="Proteomes" id="UP001601303"/>
    </source>
</evidence>